<feature type="binding site" evidence="19">
    <location>
        <position position="338"/>
    </location>
    <ligand>
        <name>phosphoenolpyruvate</name>
        <dbReference type="ChEBI" id="CHEBI:58702"/>
    </ligand>
</feature>
<dbReference type="Gene3D" id="1.10.274.10">
    <property type="entry name" value="PtsI, HPr-binding domain"/>
    <property type="match status" value="1"/>
</dbReference>
<evidence type="ECO:0000256" key="9">
    <source>
        <dbReference type="ARBA" id="ARBA00022490"/>
    </source>
</evidence>
<feature type="binding site" evidence="20">
    <location>
        <position position="437"/>
    </location>
    <ligand>
        <name>Mg(2+)</name>
        <dbReference type="ChEBI" id="CHEBI:18420"/>
    </ligand>
</feature>
<evidence type="ECO:0000256" key="21">
    <source>
        <dbReference type="SAM" id="Coils"/>
    </source>
</evidence>
<feature type="active site" description="Proton donor" evidence="18">
    <location>
        <position position="508"/>
    </location>
</feature>
<keyword evidence="13 17" id="KW-0479">Metal-binding</keyword>
<dbReference type="PANTHER" id="PTHR46244">
    <property type="entry name" value="PHOSPHOENOLPYRUVATE-PROTEIN PHOSPHOTRANSFERASE"/>
    <property type="match status" value="1"/>
</dbReference>
<dbReference type="InterPro" id="IPR050499">
    <property type="entry name" value="PEP-utilizing_PTS_enzyme"/>
</dbReference>
<dbReference type="Pfam" id="PF05524">
    <property type="entry name" value="PEP-utilisers_N"/>
    <property type="match status" value="1"/>
</dbReference>
<comment type="similarity">
    <text evidence="5 17">Belongs to the PEP-utilizing enzyme family.</text>
</comment>
<dbReference type="InterPro" id="IPR023151">
    <property type="entry name" value="PEP_util_CS"/>
</dbReference>
<evidence type="ECO:0000259" key="23">
    <source>
        <dbReference type="Pfam" id="PF02896"/>
    </source>
</evidence>
<evidence type="ECO:0000256" key="1">
    <source>
        <dbReference type="ARBA" id="ARBA00000683"/>
    </source>
</evidence>
<comment type="cofactor">
    <cofactor evidence="2 17 20">
        <name>Mg(2+)</name>
        <dbReference type="ChEBI" id="CHEBI:18420"/>
    </cofactor>
</comment>
<dbReference type="NCBIfam" id="TIGR01417">
    <property type="entry name" value="PTS_I_fam"/>
    <property type="match status" value="1"/>
</dbReference>
<evidence type="ECO:0000313" key="25">
    <source>
        <dbReference type="EMBL" id="MBU3842452.1"/>
    </source>
</evidence>
<dbReference type="InterPro" id="IPR015813">
    <property type="entry name" value="Pyrv/PenolPyrv_kinase-like_dom"/>
</dbReference>
<dbReference type="InterPro" id="IPR036618">
    <property type="entry name" value="PtsI_HPr-bd_sf"/>
</dbReference>
<dbReference type="InterPro" id="IPR008731">
    <property type="entry name" value="PTS_EIN"/>
</dbReference>
<keyword evidence="8 17" id="KW-0813">Transport</keyword>
<keyword evidence="12 17" id="KW-0598">Phosphotransferase system</keyword>
<keyword evidence="10 17" id="KW-0762">Sugar transport</keyword>
<dbReference type="Gene3D" id="3.50.30.10">
    <property type="entry name" value="Phosphohistidine domain"/>
    <property type="match status" value="1"/>
</dbReference>
<feature type="domain" description="PEP-utilising enzyme C-terminal" evidence="23">
    <location>
        <begin position="260"/>
        <end position="547"/>
    </location>
</feature>
<keyword evidence="21" id="KW-0175">Coiled coil</keyword>
<comment type="catalytic activity">
    <reaction evidence="1 17">
        <text>L-histidyl-[protein] + phosphoenolpyruvate = N(pros)-phospho-L-histidyl-[protein] + pyruvate</text>
        <dbReference type="Rhea" id="RHEA:23880"/>
        <dbReference type="Rhea" id="RHEA-COMP:9745"/>
        <dbReference type="Rhea" id="RHEA-COMP:9746"/>
        <dbReference type="ChEBI" id="CHEBI:15361"/>
        <dbReference type="ChEBI" id="CHEBI:29979"/>
        <dbReference type="ChEBI" id="CHEBI:58702"/>
        <dbReference type="ChEBI" id="CHEBI:64837"/>
        <dbReference type="EC" id="2.7.3.9"/>
    </reaction>
</comment>
<dbReference type="Pfam" id="PF02896">
    <property type="entry name" value="PEP-utilizers_C"/>
    <property type="match status" value="1"/>
</dbReference>
<evidence type="ECO:0000256" key="14">
    <source>
        <dbReference type="ARBA" id="ARBA00022777"/>
    </source>
</evidence>
<dbReference type="Proteomes" id="UP000724657">
    <property type="component" value="Unassembled WGS sequence"/>
</dbReference>
<organism evidence="25 26">
    <name type="scientific">Candidatus Fusobacterium pullicola</name>
    <dbReference type="NCBI Taxonomy" id="2838601"/>
    <lineage>
        <taxon>Bacteria</taxon>
        <taxon>Fusobacteriati</taxon>
        <taxon>Fusobacteriota</taxon>
        <taxon>Fusobacteriia</taxon>
        <taxon>Fusobacteriales</taxon>
        <taxon>Fusobacteriaceae</taxon>
        <taxon>Fusobacterium</taxon>
    </lineage>
</organism>
<evidence type="ECO:0000313" key="26">
    <source>
        <dbReference type="Proteomes" id="UP000724657"/>
    </source>
</evidence>
<dbReference type="InterPro" id="IPR036637">
    <property type="entry name" value="Phosphohistidine_dom_sf"/>
</dbReference>
<dbReference type="SUPFAM" id="SSF51621">
    <property type="entry name" value="Phosphoenolpyruvate/pyruvate domain"/>
    <property type="match status" value="1"/>
</dbReference>
<reference evidence="25" key="2">
    <citation type="submission" date="2021-04" db="EMBL/GenBank/DDBJ databases">
        <authorList>
            <person name="Gilroy R."/>
        </authorList>
    </citation>
    <scope>NUCLEOTIDE SEQUENCE</scope>
    <source>
        <strain evidence="25">A6-441</strain>
    </source>
</reference>
<accession>A0A9E2KZ25</accession>
<evidence type="ECO:0000256" key="18">
    <source>
        <dbReference type="PIRSR" id="PIRSR000732-1"/>
    </source>
</evidence>
<evidence type="ECO:0000256" key="20">
    <source>
        <dbReference type="PIRSR" id="PIRSR000732-3"/>
    </source>
</evidence>
<evidence type="ECO:0000256" key="2">
    <source>
        <dbReference type="ARBA" id="ARBA00001946"/>
    </source>
</evidence>
<dbReference type="AlphaFoldDB" id="A0A9E2KZ25"/>
<comment type="caution">
    <text evidence="25">The sequence shown here is derived from an EMBL/GenBank/DDBJ whole genome shotgun (WGS) entry which is preliminary data.</text>
</comment>
<evidence type="ECO:0000256" key="10">
    <source>
        <dbReference type="ARBA" id="ARBA00022597"/>
    </source>
</evidence>
<dbReference type="InterPro" id="IPR024692">
    <property type="entry name" value="PTS_EI"/>
</dbReference>
<evidence type="ECO:0000256" key="19">
    <source>
        <dbReference type="PIRSR" id="PIRSR000732-2"/>
    </source>
</evidence>
<dbReference type="GO" id="GO:0008965">
    <property type="term" value="F:phosphoenolpyruvate-protein phosphotransferase activity"/>
    <property type="evidence" value="ECO:0007669"/>
    <property type="project" value="UniProtKB-EC"/>
</dbReference>
<keyword evidence="11 17" id="KW-0808">Transferase</keyword>
<evidence type="ECO:0000256" key="16">
    <source>
        <dbReference type="ARBA" id="ARBA00033235"/>
    </source>
</evidence>
<feature type="binding site" evidence="19">
    <location>
        <position position="471"/>
    </location>
    <ligand>
        <name>phosphoenolpyruvate</name>
        <dbReference type="ChEBI" id="CHEBI:58702"/>
    </ligand>
</feature>
<dbReference type="EC" id="2.7.3.9" evidence="6 17"/>
<evidence type="ECO:0000256" key="13">
    <source>
        <dbReference type="ARBA" id="ARBA00022723"/>
    </source>
</evidence>
<evidence type="ECO:0000256" key="6">
    <source>
        <dbReference type="ARBA" id="ARBA00012232"/>
    </source>
</evidence>
<evidence type="ECO:0000256" key="5">
    <source>
        <dbReference type="ARBA" id="ARBA00007837"/>
    </source>
</evidence>
<dbReference type="EMBL" id="JAHLFN010000055">
    <property type="protein sequence ID" value="MBU3842452.1"/>
    <property type="molecule type" value="Genomic_DNA"/>
</dbReference>
<dbReference type="InterPro" id="IPR006318">
    <property type="entry name" value="PTS_EI-like"/>
</dbReference>
<dbReference type="Pfam" id="PF00391">
    <property type="entry name" value="PEP-utilizers"/>
    <property type="match status" value="1"/>
</dbReference>
<protein>
    <recommendedName>
        <fullName evidence="7 17">Phosphoenolpyruvate-protein phosphotransferase</fullName>
        <ecNumber evidence="6 17">2.7.3.9</ecNumber>
    </recommendedName>
    <alternativeName>
        <fullName evidence="16 17">Phosphotransferase system, enzyme I</fullName>
    </alternativeName>
</protein>
<evidence type="ECO:0000259" key="22">
    <source>
        <dbReference type="Pfam" id="PF00391"/>
    </source>
</evidence>
<feature type="coiled-coil region" evidence="21">
    <location>
        <begin position="402"/>
        <end position="429"/>
    </location>
</feature>
<feature type="domain" description="PEP-utilising enzyme mobile" evidence="22">
    <location>
        <begin position="155"/>
        <end position="224"/>
    </location>
</feature>
<evidence type="ECO:0000256" key="12">
    <source>
        <dbReference type="ARBA" id="ARBA00022683"/>
    </source>
</evidence>
<evidence type="ECO:0000256" key="15">
    <source>
        <dbReference type="ARBA" id="ARBA00022842"/>
    </source>
</evidence>
<feature type="active site" description="Tele-phosphohistidine intermediate" evidence="18">
    <location>
        <position position="191"/>
    </location>
</feature>
<dbReference type="PROSITE" id="PS00742">
    <property type="entry name" value="PEP_ENZYMES_2"/>
    <property type="match status" value="1"/>
</dbReference>
<keyword evidence="9 17" id="KW-0963">Cytoplasm</keyword>
<comment type="function">
    <text evidence="3 17">General (non sugar-specific) component of the phosphoenolpyruvate-dependent sugar phosphotransferase system (sugar PTS). This major carbohydrate active-transport system catalyzes the phosphorylation of incoming sugar substrates concomitantly with their translocation across the cell membrane. Enzyme I transfers the phosphoryl group from phosphoenolpyruvate (PEP) to the phosphoryl carrier protein (HPr).</text>
</comment>
<proteinExistence type="inferred from homology"/>
<dbReference type="SUPFAM" id="SSF47831">
    <property type="entry name" value="Enzyme I of the PEP:sugar phosphotransferase system HPr-binding (sub)domain"/>
    <property type="match status" value="1"/>
</dbReference>
<sequence>MERLLGKCVYEGIVIGETYLDIDTNLQNEKENIPFEDIDKEILRLEIGIQRAISDLRGLKIDLKGKVDEKELEIIEAHTLLLEDPMYIADIKKMIRKEQKKSEYAVKDVTEKFVRLFENIDSPIYKQRGLDIKDVCNRLIETLKSENEDYKVFDEKILITKEIYPTELLKLHREGINLKGIIMEYGGETSHLAILAKALKIPTLMGVNDVFNHNWKERIILDTTEENMCVITDPTEEQIAEYDKKRKKFLRKLDLIKRGAHLPSITKDGIDIKLYLNLGDGEQDKENEISRELVEGVGLLRTELIYMKNQNFPTEEQQIEKYAQILNGFSKEQPIIIRTLDIGADKQLSYFKVTEEANPFLGLRGIRFCLKYREIFETQLRAILRLSEERNIKIMYPMITTLNEMREANKILEKVKEDLRKENIKFNEDIEIGIMVEVPSVIMMAEAFAKEVDFFSVGSNDLTQYILATDRLSETVGELYSSYNPAVLRAIYHIKKAADKYDKKISVCGEMAGDLKGLVALLSLGIKDLSMVESSILSAKSLVRNLNYKELEEIRERILTEETPEGVKELLKNYINY</sequence>
<dbReference type="PIRSF" id="PIRSF000732">
    <property type="entry name" value="PTS_enzyme_I"/>
    <property type="match status" value="1"/>
</dbReference>
<evidence type="ECO:0000256" key="7">
    <source>
        <dbReference type="ARBA" id="ARBA00016544"/>
    </source>
</evidence>
<dbReference type="GO" id="GO:0016301">
    <property type="term" value="F:kinase activity"/>
    <property type="evidence" value="ECO:0007669"/>
    <property type="project" value="UniProtKB-KW"/>
</dbReference>
<dbReference type="InterPro" id="IPR008279">
    <property type="entry name" value="PEP-util_enz_mobile_dom"/>
</dbReference>
<dbReference type="GO" id="GO:0009401">
    <property type="term" value="P:phosphoenolpyruvate-dependent sugar phosphotransferase system"/>
    <property type="evidence" value="ECO:0007669"/>
    <property type="project" value="UniProtKB-KW"/>
</dbReference>
<dbReference type="InterPro" id="IPR000121">
    <property type="entry name" value="PEP_util_C"/>
</dbReference>
<evidence type="ECO:0000259" key="24">
    <source>
        <dbReference type="Pfam" id="PF05524"/>
    </source>
</evidence>
<comment type="subcellular location">
    <subcellularLocation>
        <location evidence="4 17">Cytoplasm</location>
    </subcellularLocation>
</comment>
<feature type="binding site" evidence="20">
    <location>
        <position position="461"/>
    </location>
    <ligand>
        <name>Mg(2+)</name>
        <dbReference type="ChEBI" id="CHEBI:18420"/>
    </ligand>
</feature>
<dbReference type="GO" id="GO:0005737">
    <property type="term" value="C:cytoplasm"/>
    <property type="evidence" value="ECO:0007669"/>
    <property type="project" value="UniProtKB-SubCell"/>
</dbReference>
<dbReference type="GO" id="GO:0046872">
    <property type="term" value="F:metal ion binding"/>
    <property type="evidence" value="ECO:0007669"/>
    <property type="project" value="UniProtKB-KW"/>
</dbReference>
<evidence type="ECO:0000256" key="11">
    <source>
        <dbReference type="ARBA" id="ARBA00022679"/>
    </source>
</evidence>
<evidence type="ECO:0000256" key="4">
    <source>
        <dbReference type="ARBA" id="ARBA00004496"/>
    </source>
</evidence>
<feature type="domain" description="Phosphotransferase system enzyme I N-terminal" evidence="24">
    <location>
        <begin position="6"/>
        <end position="128"/>
    </location>
</feature>
<keyword evidence="14 17" id="KW-0418">Kinase</keyword>
<feature type="binding site" evidence="19">
    <location>
        <begin position="460"/>
        <end position="461"/>
    </location>
    <ligand>
        <name>phosphoenolpyruvate</name>
        <dbReference type="ChEBI" id="CHEBI:58702"/>
    </ligand>
</feature>
<dbReference type="PRINTS" id="PR01736">
    <property type="entry name" value="PHPHTRNFRASE"/>
</dbReference>
<feature type="binding site" evidence="19">
    <location>
        <position position="301"/>
    </location>
    <ligand>
        <name>phosphoenolpyruvate</name>
        <dbReference type="ChEBI" id="CHEBI:58702"/>
    </ligand>
</feature>
<reference evidence="25" key="1">
    <citation type="journal article" date="2021" name="PeerJ">
        <title>Extensive microbial diversity within the chicken gut microbiome revealed by metagenomics and culture.</title>
        <authorList>
            <person name="Gilroy R."/>
            <person name="Ravi A."/>
            <person name="Getino M."/>
            <person name="Pursley I."/>
            <person name="Horton D.L."/>
            <person name="Alikhan N.F."/>
            <person name="Baker D."/>
            <person name="Gharbi K."/>
            <person name="Hall N."/>
            <person name="Watson M."/>
            <person name="Adriaenssens E.M."/>
            <person name="Foster-Nyarko E."/>
            <person name="Jarju S."/>
            <person name="Secka A."/>
            <person name="Antonio M."/>
            <person name="Oren A."/>
            <person name="Chaudhuri R.R."/>
            <person name="La Ragione R."/>
            <person name="Hildebrand F."/>
            <person name="Pallen M.J."/>
        </authorList>
    </citation>
    <scope>NUCLEOTIDE SEQUENCE</scope>
    <source>
        <strain evidence="25">A6-441</strain>
    </source>
</reference>
<gene>
    <name evidence="25" type="primary">ptsP</name>
    <name evidence="25" type="ORF">IAA47_05650</name>
</gene>
<dbReference type="InterPro" id="IPR040442">
    <property type="entry name" value="Pyrv_kinase-like_dom_sf"/>
</dbReference>
<evidence type="ECO:0000256" key="17">
    <source>
        <dbReference type="PIRNR" id="PIRNR000732"/>
    </source>
</evidence>
<dbReference type="PANTHER" id="PTHR46244:SF3">
    <property type="entry name" value="PHOSPHOENOLPYRUVATE-PROTEIN PHOSPHOTRANSFERASE"/>
    <property type="match status" value="1"/>
</dbReference>
<evidence type="ECO:0000256" key="8">
    <source>
        <dbReference type="ARBA" id="ARBA00022448"/>
    </source>
</evidence>
<dbReference type="SUPFAM" id="SSF52009">
    <property type="entry name" value="Phosphohistidine domain"/>
    <property type="match status" value="1"/>
</dbReference>
<evidence type="ECO:0000256" key="3">
    <source>
        <dbReference type="ARBA" id="ARBA00002728"/>
    </source>
</evidence>
<keyword evidence="15 17" id="KW-0460">Magnesium</keyword>
<dbReference type="Gene3D" id="3.20.20.60">
    <property type="entry name" value="Phosphoenolpyruvate-binding domains"/>
    <property type="match status" value="1"/>
</dbReference>
<name>A0A9E2KZ25_9FUSO</name>